<gene>
    <name evidence="11" type="ORF">DSTB1V02_LOCUS12921</name>
</gene>
<name>A0A7R9FSA3_9CRUS</name>
<proteinExistence type="predicted"/>
<evidence type="ECO:0000256" key="3">
    <source>
        <dbReference type="ARBA" id="ARBA00022737"/>
    </source>
</evidence>
<evidence type="ECO:0000256" key="4">
    <source>
        <dbReference type="ARBA" id="ARBA00022771"/>
    </source>
</evidence>
<keyword evidence="7" id="KW-0804">Transcription</keyword>
<dbReference type="PROSITE" id="PS00028">
    <property type="entry name" value="ZINC_FINGER_C2H2_1"/>
    <property type="match status" value="1"/>
</dbReference>
<evidence type="ECO:0000256" key="2">
    <source>
        <dbReference type="ARBA" id="ARBA00022723"/>
    </source>
</evidence>
<feature type="domain" description="C2H2-type" evidence="10">
    <location>
        <begin position="59"/>
        <end position="85"/>
    </location>
</feature>
<evidence type="ECO:0000256" key="1">
    <source>
        <dbReference type="ARBA" id="ARBA00004123"/>
    </source>
</evidence>
<keyword evidence="6" id="KW-0805">Transcription regulation</keyword>
<accession>A0A7R9FSA3</accession>
<comment type="subcellular location">
    <subcellularLocation>
        <location evidence="1">Nucleus</location>
    </subcellularLocation>
</comment>
<organism evidence="11">
    <name type="scientific">Darwinula stevensoni</name>
    <dbReference type="NCBI Taxonomy" id="69355"/>
    <lineage>
        <taxon>Eukaryota</taxon>
        <taxon>Metazoa</taxon>
        <taxon>Ecdysozoa</taxon>
        <taxon>Arthropoda</taxon>
        <taxon>Crustacea</taxon>
        <taxon>Oligostraca</taxon>
        <taxon>Ostracoda</taxon>
        <taxon>Podocopa</taxon>
        <taxon>Podocopida</taxon>
        <taxon>Darwinulocopina</taxon>
        <taxon>Darwinuloidea</taxon>
        <taxon>Darwinulidae</taxon>
        <taxon>Darwinula</taxon>
    </lineage>
</organism>
<dbReference type="Gene3D" id="3.30.160.60">
    <property type="entry name" value="Classic Zinc Finger"/>
    <property type="match status" value="2"/>
</dbReference>
<protein>
    <recommendedName>
        <fullName evidence="10">C2H2-type domain-containing protein</fullName>
    </recommendedName>
</protein>
<evidence type="ECO:0000256" key="8">
    <source>
        <dbReference type="ARBA" id="ARBA00023242"/>
    </source>
</evidence>
<dbReference type="InterPro" id="IPR013087">
    <property type="entry name" value="Znf_C2H2_type"/>
</dbReference>
<dbReference type="GO" id="GO:0003677">
    <property type="term" value="F:DNA binding"/>
    <property type="evidence" value="ECO:0007669"/>
    <property type="project" value="UniProtKB-KW"/>
</dbReference>
<evidence type="ECO:0000256" key="7">
    <source>
        <dbReference type="ARBA" id="ARBA00023163"/>
    </source>
</evidence>
<dbReference type="SMART" id="SM00355">
    <property type="entry name" value="ZnF_C2H2"/>
    <property type="match status" value="2"/>
</dbReference>
<dbReference type="PANTHER" id="PTHR24394">
    <property type="entry name" value="ZINC FINGER PROTEIN"/>
    <property type="match status" value="1"/>
</dbReference>
<dbReference type="AlphaFoldDB" id="A0A7R9FSA3"/>
<keyword evidence="5" id="KW-0862">Zinc</keyword>
<dbReference type="InterPro" id="IPR036236">
    <property type="entry name" value="Znf_C2H2_sf"/>
</dbReference>
<keyword evidence="4 9" id="KW-0863">Zinc-finger</keyword>
<dbReference type="EMBL" id="CAJPEV010005391">
    <property type="protein sequence ID" value="CAG0903108.1"/>
    <property type="molecule type" value="Genomic_DNA"/>
</dbReference>
<evidence type="ECO:0000313" key="11">
    <source>
        <dbReference type="EMBL" id="CAD7253171.1"/>
    </source>
</evidence>
<dbReference type="GO" id="GO:0008270">
    <property type="term" value="F:zinc ion binding"/>
    <property type="evidence" value="ECO:0007669"/>
    <property type="project" value="UniProtKB-KW"/>
</dbReference>
<dbReference type="EMBL" id="LR904908">
    <property type="protein sequence ID" value="CAD7253171.1"/>
    <property type="molecule type" value="Genomic_DNA"/>
</dbReference>
<feature type="domain" description="C2H2-type" evidence="10">
    <location>
        <begin position="31"/>
        <end position="58"/>
    </location>
</feature>
<keyword evidence="12" id="KW-1185">Reference proteome</keyword>
<keyword evidence="2" id="KW-0479">Metal-binding</keyword>
<reference evidence="11" key="1">
    <citation type="submission" date="2020-11" db="EMBL/GenBank/DDBJ databases">
        <authorList>
            <person name="Tran Van P."/>
        </authorList>
    </citation>
    <scope>NUCLEOTIDE SEQUENCE</scope>
</reference>
<dbReference type="Pfam" id="PF00096">
    <property type="entry name" value="zf-C2H2"/>
    <property type="match status" value="1"/>
</dbReference>
<evidence type="ECO:0000256" key="5">
    <source>
        <dbReference type="ARBA" id="ARBA00022833"/>
    </source>
</evidence>
<dbReference type="PROSITE" id="PS50157">
    <property type="entry name" value="ZINC_FINGER_C2H2_2"/>
    <property type="match status" value="2"/>
</dbReference>
<dbReference type="GO" id="GO:0000981">
    <property type="term" value="F:DNA-binding transcription factor activity, RNA polymerase II-specific"/>
    <property type="evidence" value="ECO:0007669"/>
    <property type="project" value="TreeGrafter"/>
</dbReference>
<dbReference type="Proteomes" id="UP000677054">
    <property type="component" value="Unassembled WGS sequence"/>
</dbReference>
<sequence>MLFSLGFPPQTVAAGVGLVWSAKTWGNTRLHFCQLCGHHSTNENDVARHVRIHPGVKPYNCEECGRSFCQKAHLTRHRISHRKIS</sequence>
<keyword evidence="3" id="KW-0677">Repeat</keyword>
<evidence type="ECO:0000256" key="6">
    <source>
        <dbReference type="ARBA" id="ARBA00023015"/>
    </source>
</evidence>
<dbReference type="OrthoDB" id="6376466at2759"/>
<keyword evidence="8" id="KW-0539">Nucleus</keyword>
<dbReference type="PANTHER" id="PTHR24394:SF48">
    <property type="entry name" value="ZINC FINGER PROTEIN 771"/>
    <property type="match status" value="1"/>
</dbReference>
<dbReference type="FunFam" id="3.30.160.60:FF:002343">
    <property type="entry name" value="Zinc finger protein 33A"/>
    <property type="match status" value="1"/>
</dbReference>
<evidence type="ECO:0000313" key="12">
    <source>
        <dbReference type="Proteomes" id="UP000677054"/>
    </source>
</evidence>
<evidence type="ECO:0000259" key="10">
    <source>
        <dbReference type="PROSITE" id="PS50157"/>
    </source>
</evidence>
<evidence type="ECO:0000256" key="9">
    <source>
        <dbReference type="PROSITE-ProRule" id="PRU00042"/>
    </source>
</evidence>
<dbReference type="GO" id="GO:0005634">
    <property type="term" value="C:nucleus"/>
    <property type="evidence" value="ECO:0007669"/>
    <property type="project" value="UniProtKB-SubCell"/>
</dbReference>
<dbReference type="SUPFAM" id="SSF57667">
    <property type="entry name" value="beta-beta-alpha zinc fingers"/>
    <property type="match status" value="1"/>
</dbReference>